<keyword evidence="5" id="KW-0560">Oxidoreductase</keyword>
<protein>
    <submittedName>
        <fullName evidence="5">Monooxygenase</fullName>
    </submittedName>
</protein>
<dbReference type="PANTHER" id="PTHR43004">
    <property type="entry name" value="TRK SYSTEM POTASSIUM UPTAKE PROTEIN"/>
    <property type="match status" value="1"/>
</dbReference>
<accession>H5TU31</accession>
<keyword evidence="5" id="KW-0503">Monooxygenase</keyword>
<evidence type="ECO:0000256" key="3">
    <source>
        <dbReference type="ARBA" id="ARBA00022827"/>
    </source>
</evidence>
<keyword evidence="6" id="KW-1185">Reference proteome</keyword>
<dbReference type="EMBL" id="BAFB01000251">
    <property type="protein sequence ID" value="GAB36989.1"/>
    <property type="molecule type" value="Genomic_DNA"/>
</dbReference>
<comment type="cofactor">
    <cofactor evidence="1">
        <name>FAD</name>
        <dbReference type="ChEBI" id="CHEBI:57692"/>
    </cofactor>
</comment>
<proteinExistence type="predicted"/>
<evidence type="ECO:0000256" key="2">
    <source>
        <dbReference type="ARBA" id="ARBA00022630"/>
    </source>
</evidence>
<keyword evidence="2" id="KW-0285">Flavoprotein</keyword>
<evidence type="ECO:0000259" key="4">
    <source>
        <dbReference type="Pfam" id="PF01494"/>
    </source>
</evidence>
<reference evidence="5" key="1">
    <citation type="submission" date="2012-02" db="EMBL/GenBank/DDBJ databases">
        <title>Whole genome shotgun sequence of Gordonia otitidis NBRC 100426.</title>
        <authorList>
            <person name="Yoshida I."/>
            <person name="Hosoyama A."/>
            <person name="Tsuchikane K."/>
            <person name="Katsumata H."/>
            <person name="Yamazaki S."/>
            <person name="Fujita N."/>
        </authorList>
    </citation>
    <scope>NUCLEOTIDE SEQUENCE [LARGE SCALE GENOMIC DNA]</scope>
    <source>
        <strain evidence="5">NBRC 100426</strain>
    </source>
</reference>
<dbReference type="InterPro" id="IPR036188">
    <property type="entry name" value="FAD/NAD-bd_sf"/>
</dbReference>
<comment type="caution">
    <text evidence="5">The sequence shown here is derived from an EMBL/GenBank/DDBJ whole genome shotgun (WGS) entry which is preliminary data.</text>
</comment>
<dbReference type="Proteomes" id="UP000005038">
    <property type="component" value="Unassembled WGS sequence"/>
</dbReference>
<dbReference type="InterPro" id="IPR002938">
    <property type="entry name" value="FAD-bd"/>
</dbReference>
<dbReference type="Gene3D" id="3.30.70.2450">
    <property type="match status" value="1"/>
</dbReference>
<dbReference type="STRING" id="1108044.GOOTI_251_00120"/>
<dbReference type="GO" id="GO:0071949">
    <property type="term" value="F:FAD binding"/>
    <property type="evidence" value="ECO:0007669"/>
    <property type="project" value="InterPro"/>
</dbReference>
<dbReference type="Pfam" id="PF01494">
    <property type="entry name" value="FAD_binding_3"/>
    <property type="match status" value="1"/>
</dbReference>
<name>H5TU31_GORO1</name>
<evidence type="ECO:0000256" key="1">
    <source>
        <dbReference type="ARBA" id="ARBA00001974"/>
    </source>
</evidence>
<feature type="domain" description="FAD-binding" evidence="4">
    <location>
        <begin position="6"/>
        <end position="338"/>
    </location>
</feature>
<dbReference type="PRINTS" id="PR00420">
    <property type="entry name" value="RNGMNOXGNASE"/>
</dbReference>
<dbReference type="Gene3D" id="3.50.50.60">
    <property type="entry name" value="FAD/NAD(P)-binding domain"/>
    <property type="match status" value="1"/>
</dbReference>
<sequence>MLPENIDVLIVGGGPTGLVAATVLTRAGRNVLTLDKQPEGHNASRAAAIQARTMEILQELGVADTLVAEGVVVPYFTFRNREKLLNELRFADLDTRYPHVTTIQQWRTEQVLTDKLHDLGGRVTRGYTVVGLDDTGEGIDVDVDGPDGRETVRARFVIGADGTHSVVRESAGIDFVGGDYPQSFVLADAEFSDWPLRFDEVQNFFSPNGIVVSGPLPEGRRRVLFTWPDEVDDVDVALVQDVLDTRGPTGSRVTRIAWGSQFRVHHRIAERFRKGDIFLAGDAAHVHSPAGGQGMNLGIQDAYELGMVLAAALSSTPTVNLDTYEHRRRPIAASTVRLTNIMTSASVAENPLAMKLRDLAMNAIGHLPPARKQMALHMAELVA</sequence>
<dbReference type="AlphaFoldDB" id="H5TU31"/>
<evidence type="ECO:0000313" key="6">
    <source>
        <dbReference type="Proteomes" id="UP000005038"/>
    </source>
</evidence>
<dbReference type="RefSeq" id="WP_007241146.1">
    <property type="nucleotide sequence ID" value="NZ_BAFB01000251.1"/>
</dbReference>
<dbReference type="GO" id="GO:0016709">
    <property type="term" value="F:oxidoreductase activity, acting on paired donors, with incorporation or reduction of molecular oxygen, NAD(P)H as one donor, and incorporation of one atom of oxygen"/>
    <property type="evidence" value="ECO:0007669"/>
    <property type="project" value="UniProtKB-ARBA"/>
</dbReference>
<keyword evidence="3" id="KW-0274">FAD</keyword>
<dbReference type="SUPFAM" id="SSF51905">
    <property type="entry name" value="FAD/NAD(P)-binding domain"/>
    <property type="match status" value="1"/>
</dbReference>
<evidence type="ECO:0000313" key="5">
    <source>
        <dbReference type="EMBL" id="GAB36989.1"/>
    </source>
</evidence>
<dbReference type="OrthoDB" id="8670884at2"/>
<dbReference type="InterPro" id="IPR050641">
    <property type="entry name" value="RIFMO-like"/>
</dbReference>
<gene>
    <name evidence="5" type="ORF">GOOTI_251_00120</name>
</gene>
<organism evidence="5 6">
    <name type="scientific">Gordonia otitidis (strain DSM 44809 / CCUG 52243 / JCM 12355 / NBRC 100426 / IFM 10032)</name>
    <dbReference type="NCBI Taxonomy" id="1108044"/>
    <lineage>
        <taxon>Bacteria</taxon>
        <taxon>Bacillati</taxon>
        <taxon>Actinomycetota</taxon>
        <taxon>Actinomycetes</taxon>
        <taxon>Mycobacteriales</taxon>
        <taxon>Gordoniaceae</taxon>
        <taxon>Gordonia</taxon>
    </lineage>
</organism>
<dbReference type="PANTHER" id="PTHR43004:SF19">
    <property type="entry name" value="BINDING MONOOXYGENASE, PUTATIVE (JCVI)-RELATED"/>
    <property type="match status" value="1"/>
</dbReference>